<gene>
    <name evidence="9" type="ORF">ACFR9U_07685</name>
</gene>
<evidence type="ECO:0000259" key="8">
    <source>
        <dbReference type="Pfam" id="PF02518"/>
    </source>
</evidence>
<evidence type="ECO:0000256" key="5">
    <source>
        <dbReference type="ARBA" id="ARBA00022777"/>
    </source>
</evidence>
<keyword evidence="7" id="KW-1133">Transmembrane helix</keyword>
<dbReference type="RefSeq" id="WP_247375866.1">
    <property type="nucleotide sequence ID" value="NZ_JALLGV010000001.1"/>
</dbReference>
<evidence type="ECO:0000256" key="1">
    <source>
        <dbReference type="ARBA" id="ARBA00000085"/>
    </source>
</evidence>
<keyword evidence="7" id="KW-0472">Membrane</keyword>
<keyword evidence="4" id="KW-0547">Nucleotide-binding</keyword>
<dbReference type="InterPro" id="IPR036890">
    <property type="entry name" value="HATPase_C_sf"/>
</dbReference>
<sequence>MRVTKRSLGVNYVAGTGLVLSGLLLSKLALSPPRDWLWSVTGLVPAVALGSAVYWLPRINLDDEQIWWVAQCGALGLEITTAFVVGHLLFSKLVLGSTAIQVGVAANNVAAGAIVGVLGGALWAVHNANERMGVRTDVLNRVLRHNLRNDMTVVFGHLENVRAKVDDPQQAQIDITLRKLDGLIELTEQVRAVDTALDRGRQTHRPVNVVAVIDRQVDELTTTHTDVTIQTDCPAEAWVVADGMLGMLLDNIVMSAVDHGNGAPTLEVEVTTSTRWVELRIEDASHTLPTADLAVVSAGEETKLDHGCGIELWLVDWLVEKYDGELTIDDADDSRSVIDIRLPRAGTHSRLGF</sequence>
<organism evidence="9 10">
    <name type="scientific">Halorientalis brevis</name>
    <dbReference type="NCBI Taxonomy" id="1126241"/>
    <lineage>
        <taxon>Archaea</taxon>
        <taxon>Methanobacteriati</taxon>
        <taxon>Methanobacteriota</taxon>
        <taxon>Stenosarchaea group</taxon>
        <taxon>Halobacteria</taxon>
        <taxon>Halobacteriales</taxon>
        <taxon>Haloarculaceae</taxon>
        <taxon>Halorientalis</taxon>
    </lineage>
</organism>
<keyword evidence="5 9" id="KW-0418">Kinase</keyword>
<dbReference type="Pfam" id="PF02518">
    <property type="entry name" value="HATPase_c"/>
    <property type="match status" value="1"/>
</dbReference>
<evidence type="ECO:0000313" key="10">
    <source>
        <dbReference type="Proteomes" id="UP001597119"/>
    </source>
</evidence>
<evidence type="ECO:0000256" key="7">
    <source>
        <dbReference type="SAM" id="Phobius"/>
    </source>
</evidence>
<evidence type="ECO:0000256" key="2">
    <source>
        <dbReference type="ARBA" id="ARBA00012438"/>
    </source>
</evidence>
<evidence type="ECO:0000313" key="9">
    <source>
        <dbReference type="EMBL" id="MFD1586860.1"/>
    </source>
</evidence>
<dbReference type="EMBL" id="JBHUDJ010000003">
    <property type="protein sequence ID" value="MFD1586860.1"/>
    <property type="molecule type" value="Genomic_DNA"/>
</dbReference>
<feature type="domain" description="Histidine kinase/HSP90-like ATPase" evidence="8">
    <location>
        <begin position="245"/>
        <end position="344"/>
    </location>
</feature>
<keyword evidence="3" id="KW-0808">Transferase</keyword>
<protein>
    <recommendedName>
        <fullName evidence="2">histidine kinase</fullName>
        <ecNumber evidence="2">2.7.13.3</ecNumber>
    </recommendedName>
</protein>
<comment type="catalytic activity">
    <reaction evidence="1">
        <text>ATP + protein L-histidine = ADP + protein N-phospho-L-histidine.</text>
        <dbReference type="EC" id="2.7.13.3"/>
    </reaction>
</comment>
<evidence type="ECO:0000256" key="6">
    <source>
        <dbReference type="ARBA" id="ARBA00022840"/>
    </source>
</evidence>
<keyword evidence="7" id="KW-0812">Transmembrane</keyword>
<keyword evidence="6" id="KW-0067">ATP-binding</keyword>
<feature type="transmembrane region" description="Helical" evidence="7">
    <location>
        <begin position="12"/>
        <end position="30"/>
    </location>
</feature>
<dbReference type="InterPro" id="IPR050980">
    <property type="entry name" value="2C_sensor_his_kinase"/>
</dbReference>
<keyword evidence="10" id="KW-1185">Reference proteome</keyword>
<evidence type="ECO:0000256" key="3">
    <source>
        <dbReference type="ARBA" id="ARBA00022679"/>
    </source>
</evidence>
<dbReference type="InterPro" id="IPR003594">
    <property type="entry name" value="HATPase_dom"/>
</dbReference>
<evidence type="ECO:0000256" key="4">
    <source>
        <dbReference type="ARBA" id="ARBA00022741"/>
    </source>
</evidence>
<reference evidence="9 10" key="1">
    <citation type="journal article" date="2019" name="Int. J. Syst. Evol. Microbiol.">
        <title>The Global Catalogue of Microorganisms (GCM) 10K type strain sequencing project: providing services to taxonomists for standard genome sequencing and annotation.</title>
        <authorList>
            <consortium name="The Broad Institute Genomics Platform"/>
            <consortium name="The Broad Institute Genome Sequencing Center for Infectious Disease"/>
            <person name="Wu L."/>
            <person name="Ma J."/>
        </authorList>
    </citation>
    <scope>NUCLEOTIDE SEQUENCE [LARGE SCALE GENOMIC DNA]</scope>
    <source>
        <strain evidence="9 10">CGMCC 1.12125</strain>
    </source>
</reference>
<dbReference type="AlphaFoldDB" id="A0ABD6C9H5"/>
<comment type="caution">
    <text evidence="9">The sequence shown here is derived from an EMBL/GenBank/DDBJ whole genome shotgun (WGS) entry which is preliminary data.</text>
</comment>
<dbReference type="GO" id="GO:0005524">
    <property type="term" value="F:ATP binding"/>
    <property type="evidence" value="ECO:0007669"/>
    <property type="project" value="UniProtKB-KW"/>
</dbReference>
<proteinExistence type="predicted"/>
<dbReference type="Proteomes" id="UP001597119">
    <property type="component" value="Unassembled WGS sequence"/>
</dbReference>
<dbReference type="PANTHER" id="PTHR44936:SF10">
    <property type="entry name" value="SENSOR PROTEIN RSTB"/>
    <property type="match status" value="1"/>
</dbReference>
<feature type="transmembrane region" description="Helical" evidence="7">
    <location>
        <begin position="102"/>
        <end position="125"/>
    </location>
</feature>
<accession>A0ABD6C9H5</accession>
<dbReference type="SUPFAM" id="SSF55874">
    <property type="entry name" value="ATPase domain of HSP90 chaperone/DNA topoisomerase II/histidine kinase"/>
    <property type="match status" value="1"/>
</dbReference>
<dbReference type="PANTHER" id="PTHR44936">
    <property type="entry name" value="SENSOR PROTEIN CREC"/>
    <property type="match status" value="1"/>
</dbReference>
<dbReference type="EC" id="2.7.13.3" evidence="2"/>
<dbReference type="Gene3D" id="3.30.565.10">
    <property type="entry name" value="Histidine kinase-like ATPase, C-terminal domain"/>
    <property type="match status" value="1"/>
</dbReference>
<name>A0ABD6C9H5_9EURY</name>
<feature type="transmembrane region" description="Helical" evidence="7">
    <location>
        <begin position="68"/>
        <end position="90"/>
    </location>
</feature>
<dbReference type="GO" id="GO:0004673">
    <property type="term" value="F:protein histidine kinase activity"/>
    <property type="evidence" value="ECO:0007669"/>
    <property type="project" value="UniProtKB-EC"/>
</dbReference>
<feature type="transmembrane region" description="Helical" evidence="7">
    <location>
        <begin position="36"/>
        <end position="56"/>
    </location>
</feature>